<reference evidence="1 2" key="1">
    <citation type="journal article" date="2013" name="Nat. Genet.">
        <title>The genome of the hydatid tapeworm Echinococcus granulosus.</title>
        <authorList>
            <person name="Zheng H."/>
            <person name="Zhang W."/>
            <person name="Zhang L."/>
            <person name="Zhang Z."/>
            <person name="Li J."/>
            <person name="Lu G."/>
            <person name="Zhu Y."/>
            <person name="Wang Y."/>
            <person name="Huang Y."/>
            <person name="Liu J."/>
            <person name="Kang H."/>
            <person name="Chen J."/>
            <person name="Wang L."/>
            <person name="Chen A."/>
            <person name="Yu S."/>
            <person name="Gao Z."/>
            <person name="Jin L."/>
            <person name="Gu W."/>
            <person name="Wang Z."/>
            <person name="Zhao L."/>
            <person name="Shi B."/>
            <person name="Wen H."/>
            <person name="Lin R."/>
            <person name="Jones M.K."/>
            <person name="Brejova B."/>
            <person name="Vinar T."/>
            <person name="Zhao G."/>
            <person name="McManus D.P."/>
            <person name="Chen Z."/>
            <person name="Zhou Y."/>
            <person name="Wang S."/>
        </authorList>
    </citation>
    <scope>NUCLEOTIDE SEQUENCE [LARGE SCALE GENOMIC DNA]</scope>
</reference>
<dbReference type="EMBL" id="APAU02000421">
    <property type="protein sequence ID" value="EUB53992.1"/>
    <property type="molecule type" value="Genomic_DNA"/>
</dbReference>
<evidence type="ECO:0000313" key="1">
    <source>
        <dbReference type="EMBL" id="EUB53992.1"/>
    </source>
</evidence>
<organism evidence="1 2">
    <name type="scientific">Echinococcus granulosus</name>
    <name type="common">Hydatid tapeworm</name>
    <dbReference type="NCBI Taxonomy" id="6210"/>
    <lineage>
        <taxon>Eukaryota</taxon>
        <taxon>Metazoa</taxon>
        <taxon>Spiralia</taxon>
        <taxon>Lophotrochozoa</taxon>
        <taxon>Platyhelminthes</taxon>
        <taxon>Cestoda</taxon>
        <taxon>Eucestoda</taxon>
        <taxon>Cyclophyllidea</taxon>
        <taxon>Taeniidae</taxon>
        <taxon>Echinococcus</taxon>
        <taxon>Echinococcus granulosus group</taxon>
    </lineage>
</organism>
<dbReference type="AlphaFoldDB" id="W6U6P5"/>
<accession>W6U6P5</accession>
<comment type="caution">
    <text evidence="1">The sequence shown here is derived from an EMBL/GenBank/DDBJ whole genome shotgun (WGS) entry which is preliminary data.</text>
</comment>
<proteinExistence type="predicted"/>
<protein>
    <submittedName>
        <fullName evidence="1">Uncharacterized protein</fullName>
    </submittedName>
</protein>
<dbReference type="RefSeq" id="XP_024345188.1">
    <property type="nucleotide sequence ID" value="XM_024500398.1"/>
</dbReference>
<sequence length="81" mass="8451">MKSAASVTAVVCYSDDNDSNGASHPPLEGKILDSSDLFAFVYSPTPIKRRVYISRSNTGSCTDNVGMPPSVATQVSPAAVT</sequence>
<dbReference type="Proteomes" id="UP000019149">
    <property type="component" value="Unassembled WGS sequence"/>
</dbReference>
<name>W6U6P5_ECHGR</name>
<dbReference type="GeneID" id="36346864"/>
<evidence type="ECO:0000313" key="2">
    <source>
        <dbReference type="Proteomes" id="UP000019149"/>
    </source>
</evidence>
<gene>
    <name evidence="1" type="ORF">EGR_11151</name>
</gene>
<dbReference type="CTD" id="36346864"/>
<dbReference type="KEGG" id="egl:EGR_11151"/>
<keyword evidence="2" id="KW-1185">Reference proteome</keyword>